<evidence type="ECO:0008006" key="3">
    <source>
        <dbReference type="Google" id="ProtNLM"/>
    </source>
</evidence>
<organism evidence="1 2">
    <name type="scientific">Ralstonia pickettii</name>
    <name type="common">Burkholderia pickettii</name>
    <dbReference type="NCBI Taxonomy" id="329"/>
    <lineage>
        <taxon>Bacteria</taxon>
        <taxon>Pseudomonadati</taxon>
        <taxon>Pseudomonadota</taxon>
        <taxon>Betaproteobacteria</taxon>
        <taxon>Burkholderiales</taxon>
        <taxon>Burkholderiaceae</taxon>
        <taxon>Ralstonia</taxon>
    </lineage>
</organism>
<protein>
    <recommendedName>
        <fullName evidence="3">Peptidase C39-like domain-containing protein</fullName>
    </recommendedName>
</protein>
<accession>A0A7X2HNC6</accession>
<dbReference type="AlphaFoldDB" id="A0A7X2HNC6"/>
<sequence>MGTLVQNLHPALRLGQRLTVAASGKPLFSQQGDWDGGSPLHCVAMALALLGKLSDPVQVRQHANGPESRFWDRAWPHYLHGLTLSELETFIWELNCGARPVTTEGNQVTVLRFCARELSKGWPVIVGWHSRRHAHAALAVGIEGRQRNHRFTPHALLLLDPAESEPGLAGFNARLEFGKRKPRLVTAAATQAVTLEGAVSIRLKPP</sequence>
<proteinExistence type="predicted"/>
<evidence type="ECO:0000313" key="2">
    <source>
        <dbReference type="Proteomes" id="UP000441032"/>
    </source>
</evidence>
<comment type="caution">
    <text evidence="1">The sequence shown here is derived from an EMBL/GenBank/DDBJ whole genome shotgun (WGS) entry which is preliminary data.</text>
</comment>
<dbReference type="EMBL" id="WJYN01000004">
    <property type="protein sequence ID" value="MRS99703.1"/>
    <property type="molecule type" value="Genomic_DNA"/>
</dbReference>
<gene>
    <name evidence="1" type="ORF">GJQ57_13715</name>
</gene>
<evidence type="ECO:0000313" key="1">
    <source>
        <dbReference type="EMBL" id="MRS99703.1"/>
    </source>
</evidence>
<dbReference type="RefSeq" id="WP_154207178.1">
    <property type="nucleotide sequence ID" value="NZ_WJYN01000004.1"/>
</dbReference>
<name>A0A7X2HNC6_RALPI</name>
<reference evidence="1 2" key="1">
    <citation type="submission" date="2019-11" db="EMBL/GenBank/DDBJ databases">
        <title>Phenotypic characterization of an OXA-22 and OXA-60 co-producing Ralstonia pickettii clinical strain.</title>
        <authorList>
            <person name="He F."/>
        </authorList>
    </citation>
    <scope>NUCLEOTIDE SEQUENCE [LARGE SCALE GENOMIC DNA]</scope>
    <source>
        <strain evidence="1 2">PSLESD1</strain>
    </source>
</reference>
<dbReference type="Proteomes" id="UP000441032">
    <property type="component" value="Unassembled WGS sequence"/>
</dbReference>